<dbReference type="EMBL" id="JAGPNK010000002">
    <property type="protein sequence ID" value="KAH7325958.1"/>
    <property type="molecule type" value="Genomic_DNA"/>
</dbReference>
<feature type="signal peptide" evidence="2">
    <location>
        <begin position="1"/>
        <end position="16"/>
    </location>
</feature>
<dbReference type="Proteomes" id="UP000813444">
    <property type="component" value="Unassembled WGS sequence"/>
</dbReference>
<keyword evidence="2" id="KW-0732">Signal</keyword>
<proteinExistence type="predicted"/>
<protein>
    <submittedName>
        <fullName evidence="3">Uncharacterized protein</fullName>
    </submittedName>
</protein>
<keyword evidence="4" id="KW-1185">Reference proteome</keyword>
<evidence type="ECO:0000313" key="4">
    <source>
        <dbReference type="Proteomes" id="UP000813444"/>
    </source>
</evidence>
<name>A0A8K0SVH8_9HYPO</name>
<gene>
    <name evidence="3" type="ORF">B0I35DRAFT_122774</name>
</gene>
<comment type="caution">
    <text evidence="3">The sequence shown here is derived from an EMBL/GenBank/DDBJ whole genome shotgun (WGS) entry which is preliminary data.</text>
</comment>
<evidence type="ECO:0000256" key="1">
    <source>
        <dbReference type="SAM" id="Phobius"/>
    </source>
</evidence>
<accession>A0A8K0SVH8</accession>
<evidence type="ECO:0000256" key="2">
    <source>
        <dbReference type="SAM" id="SignalP"/>
    </source>
</evidence>
<organism evidence="3 4">
    <name type="scientific">Stachybotrys elegans</name>
    <dbReference type="NCBI Taxonomy" id="80388"/>
    <lineage>
        <taxon>Eukaryota</taxon>
        <taxon>Fungi</taxon>
        <taxon>Dikarya</taxon>
        <taxon>Ascomycota</taxon>
        <taxon>Pezizomycotina</taxon>
        <taxon>Sordariomycetes</taxon>
        <taxon>Hypocreomycetidae</taxon>
        <taxon>Hypocreales</taxon>
        <taxon>Stachybotryaceae</taxon>
        <taxon>Stachybotrys</taxon>
    </lineage>
</organism>
<sequence>MYVCMCASVCWAGCVACMVVLSSLLQGRCRCRWLQAGPQLSPDGGWRMADGRWQPSQQLSICPSESTTWHINRPFPPAFPLLCLLPKPVPLFPPLILLIYRLVLYLSVPQPILLALALVPIVRKTTETKRTLLLSRYLEEAKEAQEKKDPHVEAP</sequence>
<reference evidence="3" key="1">
    <citation type="journal article" date="2021" name="Nat. Commun.">
        <title>Genetic determinants of endophytism in the Arabidopsis root mycobiome.</title>
        <authorList>
            <person name="Mesny F."/>
            <person name="Miyauchi S."/>
            <person name="Thiergart T."/>
            <person name="Pickel B."/>
            <person name="Atanasova L."/>
            <person name="Karlsson M."/>
            <person name="Huettel B."/>
            <person name="Barry K.W."/>
            <person name="Haridas S."/>
            <person name="Chen C."/>
            <person name="Bauer D."/>
            <person name="Andreopoulos W."/>
            <person name="Pangilinan J."/>
            <person name="LaButti K."/>
            <person name="Riley R."/>
            <person name="Lipzen A."/>
            <person name="Clum A."/>
            <person name="Drula E."/>
            <person name="Henrissat B."/>
            <person name="Kohler A."/>
            <person name="Grigoriev I.V."/>
            <person name="Martin F.M."/>
            <person name="Hacquard S."/>
        </authorList>
    </citation>
    <scope>NUCLEOTIDE SEQUENCE</scope>
    <source>
        <strain evidence="3">MPI-CAGE-CH-0235</strain>
    </source>
</reference>
<keyword evidence="1" id="KW-0812">Transmembrane</keyword>
<feature type="chain" id="PRO_5035479023" evidence="2">
    <location>
        <begin position="17"/>
        <end position="155"/>
    </location>
</feature>
<feature type="transmembrane region" description="Helical" evidence="1">
    <location>
        <begin position="98"/>
        <end position="122"/>
    </location>
</feature>
<evidence type="ECO:0000313" key="3">
    <source>
        <dbReference type="EMBL" id="KAH7325958.1"/>
    </source>
</evidence>
<keyword evidence="1" id="KW-1133">Transmembrane helix</keyword>
<dbReference type="AlphaFoldDB" id="A0A8K0SVH8"/>
<keyword evidence="1" id="KW-0472">Membrane</keyword>